<evidence type="ECO:0000313" key="10">
    <source>
        <dbReference type="EMBL" id="KAE8382048.1"/>
    </source>
</evidence>
<keyword evidence="6 10" id="KW-0378">Hydrolase</keyword>
<evidence type="ECO:0000256" key="3">
    <source>
        <dbReference type="ARBA" id="ARBA00012759"/>
    </source>
</evidence>
<reference evidence="10 11" key="1">
    <citation type="submission" date="2019-04" db="EMBL/GenBank/DDBJ databases">
        <title>Friends and foes A comparative genomics studyof 23 Aspergillus species from section Flavi.</title>
        <authorList>
            <consortium name="DOE Joint Genome Institute"/>
            <person name="Kjaerbolling I."/>
            <person name="Vesth T."/>
            <person name="Frisvad J.C."/>
            <person name="Nybo J.L."/>
            <person name="Theobald S."/>
            <person name="Kildgaard S."/>
            <person name="Isbrandt T."/>
            <person name="Kuo A."/>
            <person name="Sato A."/>
            <person name="Lyhne E.K."/>
            <person name="Kogle M.E."/>
            <person name="Wiebenga A."/>
            <person name="Kun R.S."/>
            <person name="Lubbers R.J."/>
            <person name="Makela M.R."/>
            <person name="Barry K."/>
            <person name="Chovatia M."/>
            <person name="Clum A."/>
            <person name="Daum C."/>
            <person name="Haridas S."/>
            <person name="He G."/>
            <person name="LaButti K."/>
            <person name="Lipzen A."/>
            <person name="Mondo S."/>
            <person name="Riley R."/>
            <person name="Salamov A."/>
            <person name="Simmons B.A."/>
            <person name="Magnuson J.K."/>
            <person name="Henrissat B."/>
            <person name="Mortensen U.H."/>
            <person name="Larsen T.O."/>
            <person name="Devries R.P."/>
            <person name="Grigoriev I.V."/>
            <person name="Machida M."/>
            <person name="Baker S.E."/>
            <person name="Andersen M.R."/>
        </authorList>
    </citation>
    <scope>NUCLEOTIDE SEQUENCE [LARGE SCALE GENOMIC DNA]</scope>
    <source>
        <strain evidence="10 11">IBT 29228</strain>
    </source>
</reference>
<gene>
    <name evidence="10" type="ORF">BDV26DRAFT_37485</name>
</gene>
<keyword evidence="7" id="KW-0788">Thiol protease</keyword>
<dbReference type="Pfam" id="PF00443">
    <property type="entry name" value="UCH"/>
    <property type="match status" value="1"/>
</dbReference>
<dbReference type="GO" id="GO:0006508">
    <property type="term" value="P:proteolysis"/>
    <property type="evidence" value="ECO:0007669"/>
    <property type="project" value="UniProtKB-KW"/>
</dbReference>
<dbReference type="PANTHER" id="PTHR24006:SF722">
    <property type="entry name" value="UBIQUITIN CARBOXYL-TERMINAL HYDROLASE 48"/>
    <property type="match status" value="1"/>
</dbReference>
<evidence type="ECO:0000256" key="6">
    <source>
        <dbReference type="ARBA" id="ARBA00022801"/>
    </source>
</evidence>
<dbReference type="GO" id="GO:0005634">
    <property type="term" value="C:nucleus"/>
    <property type="evidence" value="ECO:0007669"/>
    <property type="project" value="UniProtKB-SubCell"/>
</dbReference>
<evidence type="ECO:0000256" key="5">
    <source>
        <dbReference type="ARBA" id="ARBA00022786"/>
    </source>
</evidence>
<feature type="compositionally biased region" description="Polar residues" evidence="8">
    <location>
        <begin position="626"/>
        <end position="641"/>
    </location>
</feature>
<comment type="catalytic activity">
    <reaction evidence="1">
        <text>Thiol-dependent hydrolysis of ester, thioester, amide, peptide and isopeptide bonds formed by the C-terminal Gly of ubiquitin (a 76-residue protein attached to proteins as an intracellular targeting signal).</text>
        <dbReference type="EC" id="3.4.19.12"/>
    </reaction>
</comment>
<dbReference type="Gene3D" id="3.90.70.10">
    <property type="entry name" value="Cysteine proteinases"/>
    <property type="match status" value="2"/>
</dbReference>
<organism evidence="10 11">
    <name type="scientific">Aspergillus bertholletiae</name>
    <dbReference type="NCBI Taxonomy" id="1226010"/>
    <lineage>
        <taxon>Eukaryota</taxon>
        <taxon>Fungi</taxon>
        <taxon>Dikarya</taxon>
        <taxon>Ascomycota</taxon>
        <taxon>Pezizomycotina</taxon>
        <taxon>Eurotiomycetes</taxon>
        <taxon>Eurotiomycetidae</taxon>
        <taxon>Eurotiales</taxon>
        <taxon>Aspergillaceae</taxon>
        <taxon>Aspergillus</taxon>
        <taxon>Aspergillus subgen. Circumdati</taxon>
    </lineage>
</organism>
<feature type="region of interest" description="Disordered" evidence="8">
    <location>
        <begin position="299"/>
        <end position="318"/>
    </location>
</feature>
<protein>
    <recommendedName>
        <fullName evidence="3">ubiquitinyl hydrolase 1</fullName>
        <ecNumber evidence="3">3.4.19.12</ecNumber>
    </recommendedName>
</protein>
<dbReference type="EC" id="3.4.19.12" evidence="3"/>
<dbReference type="OrthoDB" id="6287070at2759"/>
<dbReference type="PANTHER" id="PTHR24006">
    <property type="entry name" value="UBIQUITIN CARBOXYL-TERMINAL HYDROLASE"/>
    <property type="match status" value="1"/>
</dbReference>
<feature type="compositionally biased region" description="Polar residues" evidence="8">
    <location>
        <begin position="327"/>
        <end position="337"/>
    </location>
</feature>
<dbReference type="GO" id="GO:0005829">
    <property type="term" value="C:cytosol"/>
    <property type="evidence" value="ECO:0007669"/>
    <property type="project" value="TreeGrafter"/>
</dbReference>
<dbReference type="InterPro" id="IPR050164">
    <property type="entry name" value="Peptidase_C19"/>
</dbReference>
<dbReference type="GO" id="GO:0004843">
    <property type="term" value="F:cysteine-type deubiquitinase activity"/>
    <property type="evidence" value="ECO:0007669"/>
    <property type="project" value="UniProtKB-EC"/>
</dbReference>
<keyword evidence="4" id="KW-0645">Protease</keyword>
<dbReference type="PROSITE" id="PS50235">
    <property type="entry name" value="USP_3"/>
    <property type="match status" value="1"/>
</dbReference>
<keyword evidence="11" id="KW-1185">Reference proteome</keyword>
<evidence type="ECO:0000313" key="11">
    <source>
        <dbReference type="Proteomes" id="UP000326198"/>
    </source>
</evidence>
<dbReference type="GO" id="GO:0016579">
    <property type="term" value="P:protein deubiquitination"/>
    <property type="evidence" value="ECO:0007669"/>
    <property type="project" value="InterPro"/>
</dbReference>
<accession>A0A5N7BJZ6</accession>
<feature type="region of interest" description="Disordered" evidence="8">
    <location>
        <begin position="549"/>
        <end position="610"/>
    </location>
</feature>
<feature type="region of interest" description="Disordered" evidence="8">
    <location>
        <begin position="327"/>
        <end position="365"/>
    </location>
</feature>
<evidence type="ECO:0000256" key="7">
    <source>
        <dbReference type="ARBA" id="ARBA00022807"/>
    </source>
</evidence>
<proteinExistence type="inferred from homology"/>
<dbReference type="InterPro" id="IPR038765">
    <property type="entry name" value="Papain-like_cys_pep_sf"/>
</dbReference>
<dbReference type="InterPro" id="IPR001394">
    <property type="entry name" value="Peptidase_C19_UCH"/>
</dbReference>
<dbReference type="CDD" id="cd02670">
    <property type="entry name" value="Peptidase_C19N"/>
    <property type="match status" value="1"/>
</dbReference>
<keyword evidence="5" id="KW-0833">Ubl conjugation pathway</keyword>
<feature type="compositionally biased region" description="Polar residues" evidence="8">
    <location>
        <begin position="566"/>
        <end position="596"/>
    </location>
</feature>
<evidence type="ECO:0000256" key="8">
    <source>
        <dbReference type="SAM" id="MobiDB-lite"/>
    </source>
</evidence>
<feature type="compositionally biased region" description="Basic and acidic residues" evidence="8">
    <location>
        <begin position="731"/>
        <end position="768"/>
    </location>
</feature>
<dbReference type="AlphaFoldDB" id="A0A5N7BJZ6"/>
<dbReference type="EMBL" id="ML736165">
    <property type="protein sequence ID" value="KAE8382048.1"/>
    <property type="molecule type" value="Genomic_DNA"/>
</dbReference>
<evidence type="ECO:0000256" key="2">
    <source>
        <dbReference type="ARBA" id="ARBA00009085"/>
    </source>
</evidence>
<evidence type="ECO:0000256" key="1">
    <source>
        <dbReference type="ARBA" id="ARBA00000707"/>
    </source>
</evidence>
<feature type="domain" description="USP" evidence="9">
    <location>
        <begin position="113"/>
        <end position="539"/>
    </location>
</feature>
<evidence type="ECO:0000259" key="9">
    <source>
        <dbReference type="PROSITE" id="PS50235"/>
    </source>
</evidence>
<feature type="region of interest" description="Disordered" evidence="8">
    <location>
        <begin position="626"/>
        <end position="768"/>
    </location>
</feature>
<dbReference type="InterPro" id="IPR028889">
    <property type="entry name" value="USP"/>
</dbReference>
<dbReference type="Proteomes" id="UP000326198">
    <property type="component" value="Unassembled WGS sequence"/>
</dbReference>
<sequence>MSGIHRFLTRRERNSRYGKKYESSNILSRPLFHGFFSSTQAPVNADEEQKKIKLLERRITQLGITNLKEEHFGYALQSSHAQGDIDKAFDLLLLLEDSIEGIIRGYTPSTKLLGAENRQGVTCYLDALLFAMFARLDCFEAILYKSFNDEPRRKLVILLRLWVNMLRSGKLITTDITKHLQDALAECGWEDAARLRQQDTSEAFTFITGTLELPLLTLKMDIYHTGKEDASDDHKFINERLLEVAIPEPHDGRTVTLEDCLESYFNNRIEVKRHLERRNTVGSTKSIDSLSKGFTTHVETVEISPSPSTSPTTLSPPRFDELTQISSVTESSGSNTPKPRRNSIVQERFIPGPEDDRDVTSQRRGSYRKEVMMPAWQFFSLIPWYTDNTPTNDAQVAAHFSSKRPILGLCLKRYSMSPNGKAIRLSNFIDIPTEIGLPHFIQDDNLDEEGPIYGNFKLSLQAMICHRGNSVDSGHYIAIVRGTSAGAPPTSSHSSETAFSDTPEYWMRFDDLAAERVTLVNIERALKHESPYLLFYQILPVNEDAAAANLPDTAPSSEMSDDVQESDTSAVPRNLSTSGSGLPESCSTEGLRSSRPSFEITAPDNSDILPLEQNGRQQSVAFSNAVESNTSGGLQVRNVPSMSPRLAPKDDDRGRNSFSFSRHTSRNRRSAPGSRAGSQTSESRISATFSRFTGRRSRDKVNSDGFSTEDDEFAVENMPPGEEGMATSSESNEKSPSRGKENTRNKGKSKEKPREKIGRRLERECSIM</sequence>
<dbReference type="SUPFAM" id="SSF54001">
    <property type="entry name" value="Cysteine proteinases"/>
    <property type="match status" value="1"/>
</dbReference>
<comment type="similarity">
    <text evidence="2">Belongs to the peptidase C19 family.</text>
</comment>
<name>A0A5N7BJZ6_9EURO</name>
<feature type="compositionally biased region" description="Low complexity" evidence="8">
    <location>
        <begin position="304"/>
        <end position="317"/>
    </location>
</feature>
<feature type="compositionally biased region" description="Polar residues" evidence="8">
    <location>
        <begin position="676"/>
        <end position="691"/>
    </location>
</feature>
<evidence type="ECO:0000256" key="4">
    <source>
        <dbReference type="ARBA" id="ARBA00022670"/>
    </source>
</evidence>